<dbReference type="STRING" id="445932.Emin_0097"/>
<dbReference type="PANTHER" id="PTHR21021:SF15">
    <property type="entry name" value="FREE METHIONINE-R-SULFOXIDE REDUCTASE"/>
    <property type="match status" value="1"/>
</dbReference>
<dbReference type="InterPro" id="IPR051330">
    <property type="entry name" value="Phosphatase_reg/MetRdx"/>
</dbReference>
<dbReference type="InterPro" id="IPR000614">
    <property type="entry name" value="FRMsr_CS"/>
</dbReference>
<reference evidence="3 4" key="1">
    <citation type="journal article" date="2009" name="Appl. Environ. Microbiol.">
        <title>Genomic analysis of 'Elusimicrobium minutum,' the first cultivated representative of the phylum 'Elusimicrobia' (formerly termite group 1).</title>
        <authorList>
            <person name="Herlemann D.P.R."/>
            <person name="Geissinger O."/>
            <person name="Ikeda-Ohtsubo W."/>
            <person name="Kunin V."/>
            <person name="Sun H."/>
            <person name="Lapidus A."/>
            <person name="Hugenholtz P."/>
            <person name="Brune A."/>
        </authorList>
    </citation>
    <scope>NUCLEOTIDE SEQUENCE [LARGE SCALE GENOMIC DNA]</scope>
    <source>
        <strain evidence="3 4">Pei191</strain>
    </source>
</reference>
<evidence type="ECO:0000256" key="1">
    <source>
        <dbReference type="ARBA" id="ARBA00038454"/>
    </source>
</evidence>
<gene>
    <name evidence="3" type="ordered locus">Emin_0097</name>
</gene>
<protein>
    <submittedName>
        <fullName evidence="3">Putative GAF sensor protein</fullName>
    </submittedName>
</protein>
<dbReference type="Proteomes" id="UP000001029">
    <property type="component" value="Chromosome"/>
</dbReference>
<evidence type="ECO:0000259" key="2">
    <source>
        <dbReference type="Pfam" id="PF01590"/>
    </source>
</evidence>
<feature type="domain" description="GAF" evidence="2">
    <location>
        <begin position="12"/>
        <end position="139"/>
    </location>
</feature>
<evidence type="ECO:0000313" key="4">
    <source>
        <dbReference type="Proteomes" id="UP000001029"/>
    </source>
</evidence>
<evidence type="ECO:0000313" key="3">
    <source>
        <dbReference type="EMBL" id="ACC97663.1"/>
    </source>
</evidence>
<dbReference type="Pfam" id="PF01590">
    <property type="entry name" value="GAF"/>
    <property type="match status" value="1"/>
</dbReference>
<dbReference type="EMBL" id="CP001055">
    <property type="protein sequence ID" value="ACC97663.1"/>
    <property type="molecule type" value="Genomic_DNA"/>
</dbReference>
<dbReference type="FunFam" id="3.30.450.40:FF:000008">
    <property type="entry name" value="GAF domain-containing proteins"/>
    <property type="match status" value="1"/>
</dbReference>
<dbReference type="KEGG" id="emi:Emin_0097"/>
<comment type="similarity">
    <text evidence="1">Belongs to the free Met sulfoxide reductase family.</text>
</comment>
<name>B2KAW7_ELUMP</name>
<dbReference type="InterPro" id="IPR003018">
    <property type="entry name" value="GAF"/>
</dbReference>
<dbReference type="InterPro" id="IPR029016">
    <property type="entry name" value="GAF-like_dom_sf"/>
</dbReference>
<dbReference type="GO" id="GO:0005829">
    <property type="term" value="C:cytosol"/>
    <property type="evidence" value="ECO:0007669"/>
    <property type="project" value="TreeGrafter"/>
</dbReference>
<sequence length="147" mass="16112">MEIILKQIEMLLSPEIDAVANMANTAAVIFNSLPRLNWAGFYILKGDKLVLGPFQGKPACVRISLGKGVCGVSARERKTLVVSDVHEFPGHIACDSASQSEIVVPIIKNGTLFGVLDIDSPIKNRFSDEDRIFFEKVVGLFSKYSDI</sequence>
<dbReference type="HOGENOM" id="CLU_077738_2_0_0"/>
<dbReference type="AlphaFoldDB" id="B2KAW7"/>
<dbReference type="PANTHER" id="PTHR21021">
    <property type="entry name" value="GAF/PUTATIVE CYTOSKELETAL PROTEIN"/>
    <property type="match status" value="1"/>
</dbReference>
<accession>B2KAW7</accession>
<organism evidence="3 4">
    <name type="scientific">Elusimicrobium minutum (strain Pei191)</name>
    <dbReference type="NCBI Taxonomy" id="445932"/>
    <lineage>
        <taxon>Bacteria</taxon>
        <taxon>Pseudomonadati</taxon>
        <taxon>Elusimicrobiota</taxon>
        <taxon>Elusimicrobia</taxon>
        <taxon>Elusimicrobiales</taxon>
        <taxon>Elusimicrobiaceae</taxon>
        <taxon>Elusimicrobium</taxon>
    </lineage>
</organism>
<dbReference type="OrthoDB" id="9796252at2"/>
<dbReference type="RefSeq" id="WP_012414278.1">
    <property type="nucleotide sequence ID" value="NC_010644.1"/>
</dbReference>
<dbReference type="PROSITE" id="PS01320">
    <property type="entry name" value="UPF0067"/>
    <property type="match status" value="1"/>
</dbReference>
<keyword evidence="4" id="KW-1185">Reference proteome</keyword>
<dbReference type="GO" id="GO:0033745">
    <property type="term" value="F:L-methionine-(R)-S-oxide reductase activity"/>
    <property type="evidence" value="ECO:0007669"/>
    <property type="project" value="TreeGrafter"/>
</dbReference>
<dbReference type="Gene3D" id="3.30.450.40">
    <property type="match status" value="1"/>
</dbReference>
<proteinExistence type="inferred from homology"/>
<dbReference type="SUPFAM" id="SSF55781">
    <property type="entry name" value="GAF domain-like"/>
    <property type="match status" value="1"/>
</dbReference>